<proteinExistence type="predicted"/>
<reference evidence="1 2" key="1">
    <citation type="submission" date="2018-06" db="EMBL/GenBank/DDBJ databases">
        <title>Genomic Encyclopedia of Archaeal and Bacterial Type Strains, Phase II (KMG-II): from individual species to whole genera.</title>
        <authorList>
            <person name="Goeker M."/>
        </authorList>
    </citation>
    <scope>NUCLEOTIDE SEQUENCE [LARGE SCALE GENOMIC DNA]</scope>
    <source>
        <strain evidence="1 2">DSM 23446</strain>
    </source>
</reference>
<dbReference type="AlphaFoldDB" id="A0A327PKT0"/>
<organism evidence="1 2">
    <name type="scientific">Algoriphagus yeomjeoni</name>
    <dbReference type="NCBI Taxonomy" id="291403"/>
    <lineage>
        <taxon>Bacteria</taxon>
        <taxon>Pseudomonadati</taxon>
        <taxon>Bacteroidota</taxon>
        <taxon>Cytophagia</taxon>
        <taxon>Cytophagales</taxon>
        <taxon>Cyclobacteriaceae</taxon>
        <taxon>Algoriphagus</taxon>
    </lineage>
</organism>
<accession>A0A327PKT0</accession>
<protein>
    <submittedName>
        <fullName evidence="1">Uncharacterized protein</fullName>
    </submittedName>
</protein>
<keyword evidence="2" id="KW-1185">Reference proteome</keyword>
<evidence type="ECO:0000313" key="1">
    <source>
        <dbReference type="EMBL" id="RAI92177.1"/>
    </source>
</evidence>
<sequence length="41" mass="4476">MGANKFGVRLLLESIKKSDSNSVTYNSRTSILLGLYLGNSK</sequence>
<comment type="caution">
    <text evidence="1">The sequence shown here is derived from an EMBL/GenBank/DDBJ whole genome shotgun (WGS) entry which is preliminary data.</text>
</comment>
<gene>
    <name evidence="1" type="ORF">LV83_01406</name>
</gene>
<dbReference type="Proteomes" id="UP000249610">
    <property type="component" value="Unassembled WGS sequence"/>
</dbReference>
<name>A0A327PKT0_9BACT</name>
<dbReference type="EMBL" id="QLLK01000003">
    <property type="protein sequence ID" value="RAI92177.1"/>
    <property type="molecule type" value="Genomic_DNA"/>
</dbReference>
<evidence type="ECO:0000313" key="2">
    <source>
        <dbReference type="Proteomes" id="UP000249610"/>
    </source>
</evidence>